<dbReference type="AlphaFoldDB" id="A0A0E9RDD8"/>
<accession>A0A0E9RDD8</accession>
<dbReference type="EMBL" id="GBXM01082082">
    <property type="protein sequence ID" value="JAH26495.1"/>
    <property type="molecule type" value="Transcribed_RNA"/>
</dbReference>
<proteinExistence type="predicted"/>
<protein>
    <submittedName>
        <fullName evidence="1">Uncharacterized protein</fullName>
    </submittedName>
</protein>
<evidence type="ECO:0000313" key="1">
    <source>
        <dbReference type="EMBL" id="JAH26495.1"/>
    </source>
</evidence>
<name>A0A0E9RDD8_ANGAN</name>
<organism evidence="1">
    <name type="scientific">Anguilla anguilla</name>
    <name type="common">European freshwater eel</name>
    <name type="synonym">Muraena anguilla</name>
    <dbReference type="NCBI Taxonomy" id="7936"/>
    <lineage>
        <taxon>Eukaryota</taxon>
        <taxon>Metazoa</taxon>
        <taxon>Chordata</taxon>
        <taxon>Craniata</taxon>
        <taxon>Vertebrata</taxon>
        <taxon>Euteleostomi</taxon>
        <taxon>Actinopterygii</taxon>
        <taxon>Neopterygii</taxon>
        <taxon>Teleostei</taxon>
        <taxon>Anguilliformes</taxon>
        <taxon>Anguillidae</taxon>
        <taxon>Anguilla</taxon>
    </lineage>
</organism>
<reference evidence="1" key="2">
    <citation type="journal article" date="2015" name="Fish Shellfish Immunol.">
        <title>Early steps in the European eel (Anguilla anguilla)-Vibrio vulnificus interaction in the gills: Role of the RtxA13 toxin.</title>
        <authorList>
            <person name="Callol A."/>
            <person name="Pajuelo D."/>
            <person name="Ebbesson L."/>
            <person name="Teles M."/>
            <person name="MacKenzie S."/>
            <person name="Amaro C."/>
        </authorList>
    </citation>
    <scope>NUCLEOTIDE SEQUENCE</scope>
</reference>
<reference evidence="1" key="1">
    <citation type="submission" date="2014-11" db="EMBL/GenBank/DDBJ databases">
        <authorList>
            <person name="Amaro Gonzalez C."/>
        </authorList>
    </citation>
    <scope>NUCLEOTIDE SEQUENCE</scope>
</reference>
<sequence length="85" mass="9859">MLQFIALHQVAVAPPKLSSSSLLLYVNERNYGQSHMLLCKWFTVHQNQCIYFILLENFAFVLINILKDLAIECIFYLNLSLLLVL</sequence>